<evidence type="ECO:0000256" key="5">
    <source>
        <dbReference type="ARBA" id="ARBA00022833"/>
    </source>
</evidence>
<dbReference type="Gene3D" id="3.40.50.300">
    <property type="entry name" value="P-loop containing nucleotide triphosphate hydrolases"/>
    <property type="match status" value="1"/>
</dbReference>
<organism evidence="11 12">
    <name type="scientific">Propionibacterium ruminifibrarum</name>
    <dbReference type="NCBI Taxonomy" id="1962131"/>
    <lineage>
        <taxon>Bacteria</taxon>
        <taxon>Bacillati</taxon>
        <taxon>Actinomycetota</taxon>
        <taxon>Actinomycetes</taxon>
        <taxon>Propionibacteriales</taxon>
        <taxon>Propionibacteriaceae</taxon>
        <taxon>Propionibacterium</taxon>
    </lineage>
</organism>
<dbReference type="EMBL" id="OMOH01000001">
    <property type="protein sequence ID" value="SPF67089.1"/>
    <property type="molecule type" value="Genomic_DNA"/>
</dbReference>
<proteinExistence type="inferred from homology"/>
<comment type="function">
    <text evidence="8">Initiates the restart of stalled replication forks, which reloads the replicative helicase on sites other than the origin of replication. Recognizes and binds to abandoned replication forks and remodels them to uncover a helicase loading site. Promotes assembly of the primosome at these replication forks.</text>
</comment>
<dbReference type="RefSeq" id="WP_182858501.1">
    <property type="nucleotide sequence ID" value="NZ_OMOH01000001.1"/>
</dbReference>
<comment type="cofactor">
    <cofactor evidence="8">
        <name>Zn(2+)</name>
        <dbReference type="ChEBI" id="CHEBI:29105"/>
    </cofactor>
    <text evidence="8">Binds 2 zinc ions per subunit.</text>
</comment>
<dbReference type="InterPro" id="IPR005259">
    <property type="entry name" value="PriA"/>
</dbReference>
<dbReference type="InterPro" id="IPR042115">
    <property type="entry name" value="PriA_3primeBD_sf"/>
</dbReference>
<keyword evidence="3 8" id="KW-0479">Metal-binding</keyword>
<dbReference type="InterPro" id="IPR041222">
    <property type="entry name" value="PriA_3primeBD"/>
</dbReference>
<feature type="binding site" evidence="8">
    <location>
        <position position="402"/>
    </location>
    <ligand>
        <name>Zn(2+)</name>
        <dbReference type="ChEBI" id="CHEBI:29105"/>
        <label>1</label>
    </ligand>
</feature>
<feature type="binding site" evidence="8">
    <location>
        <position position="435"/>
    </location>
    <ligand>
        <name>Zn(2+)</name>
        <dbReference type="ChEBI" id="CHEBI:29105"/>
        <label>2</label>
    </ligand>
</feature>
<dbReference type="GO" id="GO:0006302">
    <property type="term" value="P:double-strand break repair"/>
    <property type="evidence" value="ECO:0007669"/>
    <property type="project" value="InterPro"/>
</dbReference>
<keyword evidence="1 8" id="KW-0639">Primosome</keyword>
<evidence type="ECO:0000256" key="6">
    <source>
        <dbReference type="ARBA" id="ARBA00022840"/>
    </source>
</evidence>
<evidence type="ECO:0000313" key="12">
    <source>
        <dbReference type="Proteomes" id="UP000265962"/>
    </source>
</evidence>
<dbReference type="PANTHER" id="PTHR30580">
    <property type="entry name" value="PRIMOSOMAL PROTEIN N"/>
    <property type="match status" value="1"/>
</dbReference>
<feature type="binding site" evidence="8">
    <location>
        <position position="405"/>
    </location>
    <ligand>
        <name>Zn(2+)</name>
        <dbReference type="ChEBI" id="CHEBI:29105"/>
        <label>1</label>
    </ligand>
</feature>
<dbReference type="GO" id="GO:0005524">
    <property type="term" value="F:ATP binding"/>
    <property type="evidence" value="ECO:0007669"/>
    <property type="project" value="UniProtKB-UniRule"/>
</dbReference>
<keyword evidence="4 8" id="KW-0547">Nucleotide-binding</keyword>
<keyword evidence="12" id="KW-1185">Reference proteome</keyword>
<feature type="binding site" evidence="8">
    <location>
        <position position="447"/>
    </location>
    <ligand>
        <name>Zn(2+)</name>
        <dbReference type="ChEBI" id="CHEBI:29105"/>
        <label>1</label>
    </ligand>
</feature>
<evidence type="ECO:0000256" key="9">
    <source>
        <dbReference type="SAM" id="MobiDB-lite"/>
    </source>
</evidence>
<dbReference type="InterPro" id="IPR027417">
    <property type="entry name" value="P-loop_NTPase"/>
</dbReference>
<comment type="caution">
    <text evidence="8">As this protein does not have any detectable helicase domains, it probably does not have helicase activity.</text>
</comment>
<dbReference type="Gene3D" id="3.40.1440.60">
    <property type="entry name" value="PriA, 3(prime) DNA-binding domain"/>
    <property type="match status" value="1"/>
</dbReference>
<protein>
    <recommendedName>
        <fullName evidence="8">Probable replication restart protein PriA</fullName>
    </recommendedName>
    <alternativeName>
        <fullName evidence="8">Putative ATP-dependent DNA helicase PriA</fullName>
    </alternativeName>
</protein>
<comment type="similarity">
    <text evidence="8">Belongs to the helicase family. PriA subfamily.</text>
</comment>
<feature type="binding site" evidence="8">
    <location>
        <position position="411"/>
    </location>
    <ligand>
        <name>Zn(2+)</name>
        <dbReference type="ChEBI" id="CHEBI:29105"/>
        <label>2</label>
    </ligand>
</feature>
<dbReference type="Proteomes" id="UP000265962">
    <property type="component" value="Unassembled WGS sequence"/>
</dbReference>
<evidence type="ECO:0000256" key="1">
    <source>
        <dbReference type="ARBA" id="ARBA00022515"/>
    </source>
</evidence>
<dbReference type="HAMAP" id="MF_00983">
    <property type="entry name" value="PriA"/>
    <property type="match status" value="1"/>
</dbReference>
<dbReference type="PANTHER" id="PTHR30580:SF0">
    <property type="entry name" value="PRIMOSOMAL PROTEIN N"/>
    <property type="match status" value="1"/>
</dbReference>
<dbReference type="SUPFAM" id="SSF52540">
    <property type="entry name" value="P-loop containing nucleoside triphosphate hydrolases"/>
    <property type="match status" value="1"/>
</dbReference>
<feature type="binding site" evidence="8">
    <location>
        <position position="432"/>
    </location>
    <ligand>
        <name>Zn(2+)</name>
        <dbReference type="ChEBI" id="CHEBI:29105"/>
        <label>2</label>
    </ligand>
</feature>
<dbReference type="Pfam" id="PF17764">
    <property type="entry name" value="PriA_3primeBD"/>
    <property type="match status" value="1"/>
</dbReference>
<evidence type="ECO:0000256" key="4">
    <source>
        <dbReference type="ARBA" id="ARBA00022741"/>
    </source>
</evidence>
<evidence type="ECO:0000256" key="7">
    <source>
        <dbReference type="ARBA" id="ARBA00023125"/>
    </source>
</evidence>
<reference evidence="12" key="1">
    <citation type="submission" date="2018-02" db="EMBL/GenBank/DDBJ databases">
        <authorList>
            <person name="Hornung B."/>
        </authorList>
    </citation>
    <scope>NUCLEOTIDE SEQUENCE [LARGE SCALE GENOMIC DNA]</scope>
</reference>
<evidence type="ECO:0000259" key="10">
    <source>
        <dbReference type="Pfam" id="PF17764"/>
    </source>
</evidence>
<dbReference type="GO" id="GO:1990077">
    <property type="term" value="C:primosome complex"/>
    <property type="evidence" value="ECO:0007669"/>
    <property type="project" value="UniProtKB-UniRule"/>
</dbReference>
<feature type="binding site" evidence="8">
    <location>
        <position position="444"/>
    </location>
    <ligand>
        <name>Zn(2+)</name>
        <dbReference type="ChEBI" id="CHEBI:29105"/>
        <label>1</label>
    </ligand>
</feature>
<dbReference type="GO" id="GO:0003677">
    <property type="term" value="F:DNA binding"/>
    <property type="evidence" value="ECO:0007669"/>
    <property type="project" value="UniProtKB-UniRule"/>
</dbReference>
<keyword evidence="2 8" id="KW-0235">DNA replication</keyword>
<keyword evidence="6 8" id="KW-0067">ATP-binding</keyword>
<evidence type="ECO:0000313" key="11">
    <source>
        <dbReference type="EMBL" id="SPF67089.1"/>
    </source>
</evidence>
<dbReference type="GO" id="GO:0006310">
    <property type="term" value="P:DNA recombination"/>
    <property type="evidence" value="ECO:0007669"/>
    <property type="project" value="InterPro"/>
</dbReference>
<keyword evidence="5 8" id="KW-0862">Zinc</keyword>
<dbReference type="GO" id="GO:0006270">
    <property type="term" value="P:DNA replication initiation"/>
    <property type="evidence" value="ECO:0007669"/>
    <property type="project" value="TreeGrafter"/>
</dbReference>
<gene>
    <name evidence="8" type="primary">priA</name>
    <name evidence="11" type="ORF">PROPJV5_0099</name>
</gene>
<dbReference type="GO" id="GO:0043138">
    <property type="term" value="F:3'-5' DNA helicase activity"/>
    <property type="evidence" value="ECO:0007669"/>
    <property type="project" value="TreeGrafter"/>
</dbReference>
<evidence type="ECO:0000256" key="3">
    <source>
        <dbReference type="ARBA" id="ARBA00022723"/>
    </source>
</evidence>
<accession>A0A375I138</accession>
<evidence type="ECO:0000256" key="2">
    <source>
        <dbReference type="ARBA" id="ARBA00022705"/>
    </source>
</evidence>
<comment type="subunit">
    <text evidence="8">Component of the replication restart primosome.</text>
</comment>
<dbReference type="AlphaFoldDB" id="A0A375I138"/>
<keyword evidence="7 8" id="KW-0238">DNA-binding</keyword>
<dbReference type="GO" id="GO:0006269">
    <property type="term" value="P:DNA replication, synthesis of primer"/>
    <property type="evidence" value="ECO:0007669"/>
    <property type="project" value="UniProtKB-KW"/>
</dbReference>
<name>A0A375I138_9ACTN</name>
<feature type="region of interest" description="Disordered" evidence="9">
    <location>
        <begin position="125"/>
        <end position="148"/>
    </location>
</feature>
<feature type="binding site" evidence="8">
    <location>
        <position position="414"/>
    </location>
    <ligand>
        <name>Zn(2+)</name>
        <dbReference type="ChEBI" id="CHEBI:29105"/>
        <label>2</label>
    </ligand>
</feature>
<dbReference type="GO" id="GO:0008270">
    <property type="term" value="F:zinc ion binding"/>
    <property type="evidence" value="ECO:0007669"/>
    <property type="project" value="UniProtKB-UniRule"/>
</dbReference>
<sequence length="678" mass="71877">MTTTDALIAAPASAPDPVPSRRIARVALDVHLPHLDRFFDYSVPEAMADEAVVGARVRARFAGRAVDGFIVELPCDSEVDKLTPLSKVVSAEPVLDAHQVRLIRAVADHYAGTFADVMRLAVPPRHAATESAEQHPWPRPDLSSIPAGALDQAPGGDRFLTGLRQGRHLRAHWQVPPRFVTDGSGAVDWRRGFVQACAAALEGGHSALVLVPDVRDVRRVRDALTGSLGEGCVAELHSELGPAARYRNYLAASRGVARVLVGTRGAAYAPLHDLGLICLWDDGDDLHAEPRAPYPHARDVAALRASIQPCALLLASHARSSEVERWVESGWLAALACPPGLVRHGCALVRVAADSDEALRRDPLASAVRVPRRAFETIRAGLASGPVLVQVPRSGYLEALSCGDCRAPVRCRTCNGPVRADRMPDGGRRLSCRWCGRVMTSWQCPRCGSSRLRAPMVGSRRTAEELGRAFPGVLLVDSSGQTPRESVGDTPALVVATPGAEPVASAGYAAAVLLDAALLLDRADLRAGEEALRRWLAAVALVRPASEGGSVCLVGPAWDASVQALVRLDPAGFAARELAQRAEAGFPPAVALCAVEGAEGVVTGFARLADWPEQAEVLGRVELPPDEPGADRLWRLLVRAPRAAGGALAGAAKKALAVRSARKEPGAVRVRIDPVELS</sequence>
<evidence type="ECO:0000256" key="8">
    <source>
        <dbReference type="HAMAP-Rule" id="MF_00983"/>
    </source>
</evidence>
<feature type="domain" description="Primosomal protein N' 3' DNA-binding" evidence="10">
    <location>
        <begin position="25"/>
        <end position="123"/>
    </location>
</feature>